<dbReference type="InParanoid" id="M4B2H6"/>
<reference evidence="1" key="2">
    <citation type="submission" date="2015-06" db="UniProtKB">
        <authorList>
            <consortium name="EnsemblProtists"/>
        </authorList>
    </citation>
    <scope>IDENTIFICATION</scope>
    <source>
        <strain evidence="1">Emoy2</strain>
    </source>
</reference>
<dbReference type="HOGENOM" id="CLU_2745453_0_0_1"/>
<proteinExistence type="predicted"/>
<organism evidence="1 2">
    <name type="scientific">Hyaloperonospora arabidopsidis (strain Emoy2)</name>
    <name type="common">Downy mildew agent</name>
    <name type="synonym">Peronospora arabidopsidis</name>
    <dbReference type="NCBI Taxonomy" id="559515"/>
    <lineage>
        <taxon>Eukaryota</taxon>
        <taxon>Sar</taxon>
        <taxon>Stramenopiles</taxon>
        <taxon>Oomycota</taxon>
        <taxon>Peronosporomycetes</taxon>
        <taxon>Peronosporales</taxon>
        <taxon>Peronosporaceae</taxon>
        <taxon>Hyaloperonospora</taxon>
    </lineage>
</organism>
<name>M4B2H6_HYAAE</name>
<evidence type="ECO:0000313" key="1">
    <source>
        <dbReference type="EnsemblProtists" id="HpaP800474"/>
    </source>
</evidence>
<accession>M4B2H6</accession>
<sequence>MSVFKLKTGQKIHRGYVANFRQESAAFIDEVPRLADTILYIIVKRNGQDNTTYVECKDNRARVQVVGRFLV</sequence>
<dbReference type="Proteomes" id="UP000011713">
    <property type="component" value="Unassembled WGS sequence"/>
</dbReference>
<evidence type="ECO:0000313" key="2">
    <source>
        <dbReference type="Proteomes" id="UP000011713"/>
    </source>
</evidence>
<dbReference type="EMBL" id="JH597777">
    <property type="status" value="NOT_ANNOTATED_CDS"/>
    <property type="molecule type" value="Genomic_DNA"/>
</dbReference>
<dbReference type="EnsemblProtists" id="HpaT800474">
    <property type="protein sequence ID" value="HpaP800474"/>
    <property type="gene ID" value="HpaG800474"/>
</dbReference>
<keyword evidence="2" id="KW-1185">Reference proteome</keyword>
<dbReference type="VEuPathDB" id="FungiDB:HpaG800474"/>
<reference evidence="2" key="1">
    <citation type="journal article" date="2010" name="Science">
        <title>Signatures of adaptation to obligate biotrophy in the Hyaloperonospora arabidopsidis genome.</title>
        <authorList>
            <person name="Baxter L."/>
            <person name="Tripathy S."/>
            <person name="Ishaque N."/>
            <person name="Boot N."/>
            <person name="Cabral A."/>
            <person name="Kemen E."/>
            <person name="Thines M."/>
            <person name="Ah-Fong A."/>
            <person name="Anderson R."/>
            <person name="Badejoko W."/>
            <person name="Bittner-Eddy P."/>
            <person name="Boore J.L."/>
            <person name="Chibucos M.C."/>
            <person name="Coates M."/>
            <person name="Dehal P."/>
            <person name="Delehaunty K."/>
            <person name="Dong S."/>
            <person name="Downton P."/>
            <person name="Dumas B."/>
            <person name="Fabro G."/>
            <person name="Fronick C."/>
            <person name="Fuerstenberg S.I."/>
            <person name="Fulton L."/>
            <person name="Gaulin E."/>
            <person name="Govers F."/>
            <person name="Hughes L."/>
            <person name="Humphray S."/>
            <person name="Jiang R.H."/>
            <person name="Judelson H."/>
            <person name="Kamoun S."/>
            <person name="Kyung K."/>
            <person name="Meijer H."/>
            <person name="Minx P."/>
            <person name="Morris P."/>
            <person name="Nelson J."/>
            <person name="Phuntumart V."/>
            <person name="Qutob D."/>
            <person name="Rehmany A."/>
            <person name="Rougon-Cardoso A."/>
            <person name="Ryden P."/>
            <person name="Torto-Alalibo T."/>
            <person name="Studholme D."/>
            <person name="Wang Y."/>
            <person name="Win J."/>
            <person name="Wood J."/>
            <person name="Clifton S.W."/>
            <person name="Rogers J."/>
            <person name="Van den Ackerveken G."/>
            <person name="Jones J.D."/>
            <person name="McDowell J.M."/>
            <person name="Beynon J."/>
            <person name="Tyler B.M."/>
        </authorList>
    </citation>
    <scope>NUCLEOTIDE SEQUENCE [LARGE SCALE GENOMIC DNA]</scope>
    <source>
        <strain evidence="2">Emoy2</strain>
    </source>
</reference>
<protein>
    <submittedName>
        <fullName evidence="1">Uncharacterized protein</fullName>
    </submittedName>
</protein>
<dbReference type="AlphaFoldDB" id="M4B2H6"/>